<dbReference type="GO" id="GO:0006935">
    <property type="term" value="P:chemotaxis"/>
    <property type="evidence" value="ECO:0007669"/>
    <property type="project" value="UniProtKB-KW"/>
</dbReference>
<protein>
    <recommendedName>
        <fullName evidence="3">CheC-like protein domain-containing protein</fullName>
    </recommendedName>
</protein>
<reference evidence="2" key="1">
    <citation type="submission" date="2019-08" db="EMBL/GenBank/DDBJ databases">
        <authorList>
            <person name="Kucharzyk K."/>
            <person name="Murdoch R.W."/>
            <person name="Higgins S."/>
            <person name="Loffler F."/>
        </authorList>
    </citation>
    <scope>NUCLEOTIDE SEQUENCE</scope>
</reference>
<accession>A0A645IS69</accession>
<dbReference type="AlphaFoldDB" id="A0A645IS69"/>
<dbReference type="EMBL" id="VSSQ01120132">
    <property type="protein sequence ID" value="MPN53229.1"/>
    <property type="molecule type" value="Genomic_DNA"/>
</dbReference>
<evidence type="ECO:0000256" key="1">
    <source>
        <dbReference type="ARBA" id="ARBA00022500"/>
    </source>
</evidence>
<evidence type="ECO:0000313" key="2">
    <source>
        <dbReference type="EMBL" id="MPN53229.1"/>
    </source>
</evidence>
<name>A0A645IS69_9ZZZZ</name>
<sequence>MDLIDTDFDVLREIANIILNSIVGGFGNLLSTKLEYSLPEVELIFISESDQQMLFEKEAYALVLHTNFSLAGTEIQGTIIIVLSMNSVSQLLYKIDEMLVRET</sequence>
<evidence type="ECO:0008006" key="3">
    <source>
        <dbReference type="Google" id="ProtNLM"/>
    </source>
</evidence>
<organism evidence="2">
    <name type="scientific">bioreactor metagenome</name>
    <dbReference type="NCBI Taxonomy" id="1076179"/>
    <lineage>
        <taxon>unclassified sequences</taxon>
        <taxon>metagenomes</taxon>
        <taxon>ecological metagenomes</taxon>
    </lineage>
</organism>
<gene>
    <name evidence="2" type="ORF">SDC9_200893</name>
</gene>
<dbReference type="InterPro" id="IPR028976">
    <property type="entry name" value="CheC-like_sf"/>
</dbReference>
<dbReference type="Gene3D" id="3.40.1550.10">
    <property type="entry name" value="CheC-like"/>
    <property type="match status" value="1"/>
</dbReference>
<comment type="caution">
    <text evidence="2">The sequence shown here is derived from an EMBL/GenBank/DDBJ whole genome shotgun (WGS) entry which is preliminary data.</text>
</comment>
<dbReference type="SUPFAM" id="SSF103039">
    <property type="entry name" value="CheC-like"/>
    <property type="match status" value="1"/>
</dbReference>
<keyword evidence="1" id="KW-0145">Chemotaxis</keyword>
<proteinExistence type="predicted"/>